<name>A0A6B1D7A8_9CHLR</name>
<reference evidence="2" key="1">
    <citation type="submission" date="2019-09" db="EMBL/GenBank/DDBJ databases">
        <title>Characterisation of the sponge microbiome using genome-centric metagenomics.</title>
        <authorList>
            <person name="Engelberts J.P."/>
            <person name="Robbins S.J."/>
            <person name="De Goeij J.M."/>
            <person name="Aranda M."/>
            <person name="Bell S.C."/>
            <person name="Webster N.S."/>
        </authorList>
    </citation>
    <scope>NUCLEOTIDE SEQUENCE</scope>
    <source>
        <strain evidence="2">SB0661_bin_32</strain>
    </source>
</reference>
<evidence type="ECO:0000259" key="1">
    <source>
        <dbReference type="Pfam" id="PF10418"/>
    </source>
</evidence>
<protein>
    <recommendedName>
        <fullName evidence="1">Dihydroorotate dehydrogenase electron transfer subunit iron-sulphur cluster binding domain-containing protein</fullName>
    </recommendedName>
</protein>
<sequence length="299" mass="32689">MQTDVTGSEWEPLPPLVGQIESLVRPGHPISVRLPSRPGPHLQTLSGLYFLVRCSTSVGLERGSDWSIFPRQPLFVCGRQAQDQDDLWQLYLPTNPAGYGAHPESAPEAGKHSGDGGLEWLEKRVSGDLLNLLGPFGNGFTLRPGPHNLLILVDIRDEPSWFWQLLPLCEQALDRGSRVTLLIRSKEDSAVSGLVARLPVQVEVRTVSSERQWLDQIHSTIAWSDQLCAGVPPESYGELLNIVRSTRFRVDGNFAQILVRADLLCGVGACLVCAVPTAGGGYTRACVHGPVFDLTELAE</sequence>
<dbReference type="Pfam" id="PF10418">
    <property type="entry name" value="DHODB_Fe-S_bind"/>
    <property type="match status" value="1"/>
</dbReference>
<comment type="caution">
    <text evidence="2">The sequence shown here is derived from an EMBL/GenBank/DDBJ whole genome shotgun (WGS) entry which is preliminary data.</text>
</comment>
<organism evidence="2">
    <name type="scientific">Caldilineaceae bacterium SB0661_bin_32</name>
    <dbReference type="NCBI Taxonomy" id="2605255"/>
    <lineage>
        <taxon>Bacteria</taxon>
        <taxon>Bacillati</taxon>
        <taxon>Chloroflexota</taxon>
        <taxon>Caldilineae</taxon>
        <taxon>Caldilineales</taxon>
        <taxon>Caldilineaceae</taxon>
    </lineage>
</organism>
<dbReference type="PANTHER" id="PTHR43513">
    <property type="entry name" value="DIHYDROOROTATE DEHYDROGENASE B (NAD(+)), ELECTRON TRANSFER SUBUNIT"/>
    <property type="match status" value="1"/>
</dbReference>
<dbReference type="InterPro" id="IPR050353">
    <property type="entry name" value="PyrK_electron_transfer"/>
</dbReference>
<dbReference type="AlphaFoldDB" id="A0A6B1D7A8"/>
<gene>
    <name evidence="2" type="ORF">F4X14_10880</name>
</gene>
<evidence type="ECO:0000313" key="2">
    <source>
        <dbReference type="EMBL" id="MYC95464.1"/>
    </source>
</evidence>
<dbReference type="EMBL" id="VXMH01000055">
    <property type="protein sequence ID" value="MYC95464.1"/>
    <property type="molecule type" value="Genomic_DNA"/>
</dbReference>
<dbReference type="InterPro" id="IPR037117">
    <property type="entry name" value="Dihydroorotate_DH_ele_sf"/>
</dbReference>
<dbReference type="PANTHER" id="PTHR43513:SF3">
    <property type="entry name" value="DIHYDROOROTATE DEHYDROGENASE B (NAD(+)), ELECTRON TRANSFER SUBUNIT-RELATED"/>
    <property type="match status" value="1"/>
</dbReference>
<dbReference type="Gene3D" id="2.10.240.10">
    <property type="entry name" value="Dihydroorotate dehydrogenase, electron transfer subunit"/>
    <property type="match status" value="1"/>
</dbReference>
<proteinExistence type="predicted"/>
<dbReference type="InterPro" id="IPR019480">
    <property type="entry name" value="Dihydroorotate_DH_Fe-S-bd"/>
</dbReference>
<accession>A0A6B1D7A8</accession>
<feature type="domain" description="Dihydroorotate dehydrogenase electron transfer subunit iron-sulphur cluster binding" evidence="1">
    <location>
        <begin position="264"/>
        <end position="297"/>
    </location>
</feature>